<feature type="compositionally biased region" description="Low complexity" evidence="1">
    <location>
        <begin position="9"/>
        <end position="29"/>
    </location>
</feature>
<keyword evidence="3" id="KW-1185">Reference proteome</keyword>
<accession>W4JVT9</accession>
<evidence type="ECO:0000313" key="2">
    <source>
        <dbReference type="EMBL" id="ETW77662.1"/>
    </source>
</evidence>
<sequence>MTPACTFRTLAGTPRPATGGATTIRTGAAQSREWDALTVRASRGSIPDEGVQLDAREREG</sequence>
<feature type="region of interest" description="Disordered" evidence="1">
    <location>
        <begin position="1"/>
        <end position="29"/>
    </location>
</feature>
<dbReference type="Proteomes" id="UP000030671">
    <property type="component" value="Unassembled WGS sequence"/>
</dbReference>
<dbReference type="EMBL" id="KI925462">
    <property type="protein sequence ID" value="ETW77662.1"/>
    <property type="molecule type" value="Genomic_DNA"/>
</dbReference>
<dbReference type="AlphaFoldDB" id="W4JVT9"/>
<dbReference type="InParanoid" id="W4JVT9"/>
<dbReference type="RefSeq" id="XP_009549700.1">
    <property type="nucleotide sequence ID" value="XM_009551405.1"/>
</dbReference>
<gene>
    <name evidence="2" type="ORF">HETIRDRAFT_411053</name>
</gene>
<evidence type="ECO:0000256" key="1">
    <source>
        <dbReference type="SAM" id="MobiDB-lite"/>
    </source>
</evidence>
<reference evidence="2 3" key="1">
    <citation type="journal article" date="2012" name="New Phytol.">
        <title>Insight into trade-off between wood decay and parasitism from the genome of a fungal forest pathogen.</title>
        <authorList>
            <person name="Olson A."/>
            <person name="Aerts A."/>
            <person name="Asiegbu F."/>
            <person name="Belbahri L."/>
            <person name="Bouzid O."/>
            <person name="Broberg A."/>
            <person name="Canback B."/>
            <person name="Coutinho P.M."/>
            <person name="Cullen D."/>
            <person name="Dalman K."/>
            <person name="Deflorio G."/>
            <person name="van Diepen L.T."/>
            <person name="Dunand C."/>
            <person name="Duplessis S."/>
            <person name="Durling M."/>
            <person name="Gonthier P."/>
            <person name="Grimwood J."/>
            <person name="Fossdal C.G."/>
            <person name="Hansson D."/>
            <person name="Henrissat B."/>
            <person name="Hietala A."/>
            <person name="Himmelstrand K."/>
            <person name="Hoffmeister D."/>
            <person name="Hogberg N."/>
            <person name="James T.Y."/>
            <person name="Karlsson M."/>
            <person name="Kohler A."/>
            <person name="Kues U."/>
            <person name="Lee Y.H."/>
            <person name="Lin Y.C."/>
            <person name="Lind M."/>
            <person name="Lindquist E."/>
            <person name="Lombard V."/>
            <person name="Lucas S."/>
            <person name="Lunden K."/>
            <person name="Morin E."/>
            <person name="Murat C."/>
            <person name="Park J."/>
            <person name="Raffaello T."/>
            <person name="Rouze P."/>
            <person name="Salamov A."/>
            <person name="Schmutz J."/>
            <person name="Solheim H."/>
            <person name="Stahlberg J."/>
            <person name="Velez H."/>
            <person name="de Vries R.P."/>
            <person name="Wiebenga A."/>
            <person name="Woodward S."/>
            <person name="Yakovlev I."/>
            <person name="Garbelotto M."/>
            <person name="Martin F."/>
            <person name="Grigoriev I.V."/>
            <person name="Stenlid J."/>
        </authorList>
    </citation>
    <scope>NUCLEOTIDE SEQUENCE [LARGE SCALE GENOMIC DNA]</scope>
    <source>
        <strain evidence="2 3">TC 32-1</strain>
    </source>
</reference>
<dbReference type="GeneID" id="20672916"/>
<proteinExistence type="predicted"/>
<dbReference type="HOGENOM" id="CLU_2942036_0_0_1"/>
<evidence type="ECO:0000313" key="3">
    <source>
        <dbReference type="Proteomes" id="UP000030671"/>
    </source>
</evidence>
<organism evidence="2 3">
    <name type="scientific">Heterobasidion irregulare (strain TC 32-1)</name>
    <dbReference type="NCBI Taxonomy" id="747525"/>
    <lineage>
        <taxon>Eukaryota</taxon>
        <taxon>Fungi</taxon>
        <taxon>Dikarya</taxon>
        <taxon>Basidiomycota</taxon>
        <taxon>Agaricomycotina</taxon>
        <taxon>Agaricomycetes</taxon>
        <taxon>Russulales</taxon>
        <taxon>Bondarzewiaceae</taxon>
        <taxon>Heterobasidion</taxon>
        <taxon>Heterobasidion annosum species complex</taxon>
    </lineage>
</organism>
<protein>
    <submittedName>
        <fullName evidence="2">Uncharacterized protein</fullName>
    </submittedName>
</protein>
<dbReference type="KEGG" id="hir:HETIRDRAFT_411053"/>
<name>W4JVT9_HETIT</name>